<feature type="signal peptide" evidence="1">
    <location>
        <begin position="1"/>
        <end position="25"/>
    </location>
</feature>
<dbReference type="Proteomes" id="UP000640786">
    <property type="component" value="Unassembled WGS sequence"/>
</dbReference>
<comment type="caution">
    <text evidence="3">The sequence shown here is derived from an EMBL/GenBank/DDBJ whole genome shotgun (WGS) entry which is preliminary data.</text>
</comment>
<evidence type="ECO:0000313" key="3">
    <source>
        <dbReference type="EMBL" id="MBD7943262.1"/>
    </source>
</evidence>
<evidence type="ECO:0000313" key="4">
    <source>
        <dbReference type="Proteomes" id="UP000640786"/>
    </source>
</evidence>
<dbReference type="InterPro" id="IPR041378">
    <property type="entry name" value="S-layer_SbsC_C"/>
</dbReference>
<dbReference type="RefSeq" id="WP_191696615.1">
    <property type="nucleotide sequence ID" value="NZ_JACSQO010000001.1"/>
</dbReference>
<dbReference type="Pfam" id="PF18058">
    <property type="entry name" value="SbsC_C"/>
    <property type="match status" value="1"/>
</dbReference>
<dbReference type="Gene3D" id="1.20.58.790">
    <property type="match status" value="1"/>
</dbReference>
<protein>
    <recommendedName>
        <fullName evidence="2">SbsC C-terminal domain-containing protein</fullName>
    </recommendedName>
</protein>
<dbReference type="Gene3D" id="1.20.58.780">
    <property type="match status" value="1"/>
</dbReference>
<gene>
    <name evidence="3" type="ORF">H9650_03950</name>
</gene>
<keyword evidence="1" id="KW-0732">Signal</keyword>
<keyword evidence="4" id="KW-1185">Reference proteome</keyword>
<organism evidence="3 4">
    <name type="scientific">Psychrobacillus faecigallinarum</name>
    <dbReference type="NCBI Taxonomy" id="2762235"/>
    <lineage>
        <taxon>Bacteria</taxon>
        <taxon>Bacillati</taxon>
        <taxon>Bacillota</taxon>
        <taxon>Bacilli</taxon>
        <taxon>Bacillales</taxon>
        <taxon>Bacillaceae</taxon>
        <taxon>Psychrobacillus</taxon>
    </lineage>
</organism>
<proteinExistence type="predicted"/>
<dbReference type="EMBL" id="JACSQO010000001">
    <property type="protein sequence ID" value="MBD7943262.1"/>
    <property type="molecule type" value="Genomic_DNA"/>
</dbReference>
<accession>A0ABR8R643</accession>
<feature type="domain" description="SbsC C-terminal" evidence="2">
    <location>
        <begin position="58"/>
        <end position="183"/>
    </location>
</feature>
<name>A0ABR8R643_9BACI</name>
<reference evidence="3 4" key="1">
    <citation type="submission" date="2020-08" db="EMBL/GenBank/DDBJ databases">
        <title>A Genomic Blueprint of the Chicken Gut Microbiome.</title>
        <authorList>
            <person name="Gilroy R."/>
            <person name="Ravi A."/>
            <person name="Getino M."/>
            <person name="Pursley I."/>
            <person name="Horton D.L."/>
            <person name="Alikhan N.-F."/>
            <person name="Baker D."/>
            <person name="Gharbi K."/>
            <person name="Hall N."/>
            <person name="Watson M."/>
            <person name="Adriaenssens E.M."/>
            <person name="Foster-Nyarko E."/>
            <person name="Jarju S."/>
            <person name="Secka A."/>
            <person name="Antonio M."/>
            <person name="Oren A."/>
            <person name="Chaudhuri R."/>
            <person name="La Ragione R.M."/>
            <person name="Hildebrand F."/>
            <person name="Pallen M.J."/>
        </authorList>
    </citation>
    <scope>NUCLEOTIDE SEQUENCE [LARGE SCALE GENOMIC DNA]</scope>
    <source>
        <strain evidence="3 4">Sa2BUA9</strain>
    </source>
</reference>
<evidence type="ECO:0000259" key="2">
    <source>
        <dbReference type="Pfam" id="PF18058"/>
    </source>
</evidence>
<feature type="chain" id="PRO_5047524459" description="SbsC C-terminal domain-containing protein" evidence="1">
    <location>
        <begin position="26"/>
        <end position="380"/>
    </location>
</feature>
<evidence type="ECO:0000256" key="1">
    <source>
        <dbReference type="SAM" id="SignalP"/>
    </source>
</evidence>
<sequence>MTRIWKQTAAAVLLTSSVLSFSSVAYGNTSNVNRSIEVTKAELNRSTTHYVYPALEDKLVSSNSLNSSLNSAKKNYQQTRNLIASSTYSSSQKQSYLRELDALYDEKVSKGMVPYIDAYNYATKYLVPIMNNINNAQSRNDFATVEKEYHKLSYQLKGRTAILYRFSGKAARDLLLEQYKKPADAKRAELMVPVTIYMKTVKINDFLAAGKLIEAQAAYNEINVLLSSLPSSTNNPFIAALLEEVAKAKKAIDNAANPLQQEILNSKIANLVTTLNAAQSNIATLESTGLNAVTVTVKADAKPEDVANYLGQELFNNVVSQLGVTHVNGFTPLSPEGLAYVKALVPGADSLGDVKGKTISLPLTVNNGVPMNVDFTITFK</sequence>